<dbReference type="EMBL" id="CM042051">
    <property type="protein sequence ID" value="KAI3727811.1"/>
    <property type="molecule type" value="Genomic_DNA"/>
</dbReference>
<gene>
    <name evidence="1" type="ORF">L6452_16431</name>
</gene>
<organism evidence="1 2">
    <name type="scientific">Arctium lappa</name>
    <name type="common">Greater burdock</name>
    <name type="synonym">Lappa major</name>
    <dbReference type="NCBI Taxonomy" id="4217"/>
    <lineage>
        <taxon>Eukaryota</taxon>
        <taxon>Viridiplantae</taxon>
        <taxon>Streptophyta</taxon>
        <taxon>Embryophyta</taxon>
        <taxon>Tracheophyta</taxon>
        <taxon>Spermatophyta</taxon>
        <taxon>Magnoliopsida</taxon>
        <taxon>eudicotyledons</taxon>
        <taxon>Gunneridae</taxon>
        <taxon>Pentapetalae</taxon>
        <taxon>asterids</taxon>
        <taxon>campanulids</taxon>
        <taxon>Asterales</taxon>
        <taxon>Asteraceae</taxon>
        <taxon>Carduoideae</taxon>
        <taxon>Cardueae</taxon>
        <taxon>Arctiinae</taxon>
        <taxon>Arctium</taxon>
    </lineage>
</organism>
<name>A0ACB9C0L8_ARCLA</name>
<sequence length="835" mass="94588">MKVNGRSQVPPEKCNIGSTPQNDWYFFSHKDKKYPTGTRTNRATAAGFWKATGRDKVVYSSLKRIGMRKTLVFYKGRAPHGLKSDWIMHEYRLDDIINIIPTQDPTVSNLCDCGHEEGWVVCRVFKKKNYHKSLESTQRSSLSAASMDTEASHLESLNNNNDVVLDQLLGYIDTSSRSCKQENSENFTHINHDMQQFVNPITNDNAFLHLPRLDSPGTMTTFVPPLSSPAFDQVEQSRNIMVNDDRDHDHQCIGNWVDLDRFVASQLNGQLMESSKHLFSCYGTNEYDERALSGYTTTVRPNEAACTSEASALRKGSGSWLTAVKRAFRYPTKDATKNQDEDVDQDDEMRKREKRRWLFRRPSNNTVVQHQSQVKDDNNKTSSNDVHVPQPKHAIDLATADGEKHAILMAAATIKAAEAAATTAHAAAEIIRLTTRPPSISVKHHFAAILIQTSFRGYLARSALRALKGIVMLQAVIRGQNVRKQATITLKCMQALIRVQSRLHDQRSRLSHDGSRKSMMAETANFWESKYLQDIRQRKSMSRDGSSFPDDWSDRPHTLEELDAILQSRKDRETSLATAFSQQKPNRNPSTMDEELEESASWLDRWIEAKQWENQRSSRASFDRRDSIKTVEIDSSRPNSRSGTSMYKLPHHASHCIPNSPSRRSSYSPSNGQQPITPSPIKTRPLQIRSASPRCLKEERSYVNTNIQSLRSTPRAMGGMCRYSTCANDTAIPNYMAATESAKAKTRSQSTPRQRPSTPERERVGSAKKRLAYPIPDPSDDYKAHYCDYGHNLRSPSFKSVQVGHVGMGQQWYYAESTGGEISPCSTTDLRRWLR</sequence>
<reference evidence="2" key="1">
    <citation type="journal article" date="2022" name="Mol. Ecol. Resour.">
        <title>The genomes of chicory, endive, great burdock and yacon provide insights into Asteraceae palaeo-polyploidization history and plant inulin production.</title>
        <authorList>
            <person name="Fan W."/>
            <person name="Wang S."/>
            <person name="Wang H."/>
            <person name="Wang A."/>
            <person name="Jiang F."/>
            <person name="Liu H."/>
            <person name="Zhao H."/>
            <person name="Xu D."/>
            <person name="Zhang Y."/>
        </authorList>
    </citation>
    <scope>NUCLEOTIDE SEQUENCE [LARGE SCALE GENOMIC DNA]</scope>
    <source>
        <strain evidence="2">cv. Niubang</strain>
    </source>
</reference>
<dbReference type="Proteomes" id="UP001055879">
    <property type="component" value="Linkage Group LG05"/>
</dbReference>
<keyword evidence="2" id="KW-1185">Reference proteome</keyword>
<protein>
    <submittedName>
        <fullName evidence="1">Uncharacterized protein</fullName>
    </submittedName>
</protein>
<evidence type="ECO:0000313" key="2">
    <source>
        <dbReference type="Proteomes" id="UP001055879"/>
    </source>
</evidence>
<proteinExistence type="predicted"/>
<reference evidence="1 2" key="2">
    <citation type="journal article" date="2022" name="Mol. Ecol. Resour.">
        <title>The genomes of chicory, endive, great burdock and yacon provide insights into Asteraceae paleo-polyploidization history and plant inulin production.</title>
        <authorList>
            <person name="Fan W."/>
            <person name="Wang S."/>
            <person name="Wang H."/>
            <person name="Wang A."/>
            <person name="Jiang F."/>
            <person name="Liu H."/>
            <person name="Zhao H."/>
            <person name="Xu D."/>
            <person name="Zhang Y."/>
        </authorList>
    </citation>
    <scope>NUCLEOTIDE SEQUENCE [LARGE SCALE GENOMIC DNA]</scope>
    <source>
        <strain evidence="2">cv. Niubang</strain>
    </source>
</reference>
<accession>A0ACB9C0L8</accession>
<comment type="caution">
    <text evidence="1">The sequence shown here is derived from an EMBL/GenBank/DDBJ whole genome shotgun (WGS) entry which is preliminary data.</text>
</comment>
<evidence type="ECO:0000313" key="1">
    <source>
        <dbReference type="EMBL" id="KAI3727811.1"/>
    </source>
</evidence>